<keyword evidence="1" id="KW-0678">Repressor</keyword>
<dbReference type="EMBL" id="JADCLJ010000019">
    <property type="protein sequence ID" value="MBE4908287.1"/>
    <property type="molecule type" value="Genomic_DNA"/>
</dbReference>
<dbReference type="PRINTS" id="PR00455">
    <property type="entry name" value="HTHTETR"/>
</dbReference>
<evidence type="ECO:0000313" key="6">
    <source>
        <dbReference type="Proteomes" id="UP001516662"/>
    </source>
</evidence>
<keyword evidence="6" id="KW-1185">Reference proteome</keyword>
<evidence type="ECO:0000256" key="3">
    <source>
        <dbReference type="PROSITE-ProRule" id="PRU00335"/>
    </source>
</evidence>
<name>A0ABR9QIF6_9BACI</name>
<dbReference type="RefSeq" id="WP_193535826.1">
    <property type="nucleotide sequence ID" value="NZ_JADCLJ010000019.1"/>
</dbReference>
<dbReference type="InterPro" id="IPR023772">
    <property type="entry name" value="DNA-bd_HTH_TetR-type_CS"/>
</dbReference>
<dbReference type="PANTHER" id="PTHR43479">
    <property type="entry name" value="ACREF/ENVCD OPERON REPRESSOR-RELATED"/>
    <property type="match status" value="1"/>
</dbReference>
<sequence>MLKTETKKKVIDAAVYYFNTKGFDGTSVREIANKANVNVANISYYFENKNGLLEYLISNFFEGYLKVIESRFDELDKRSAKECLLLVVKDILLYQKSNRHLTRFVLRELTLDTLLIREIMTTYLAKERYYLKTIFEIGMKQKEFKKLAIPFIIIQLKGMLSMPYLHPQYLAEVLHVMPNEEYFTEQYYKEIERWVNAAVSEPFEKTVKTNNQIALSI</sequence>
<evidence type="ECO:0000259" key="4">
    <source>
        <dbReference type="PROSITE" id="PS50977"/>
    </source>
</evidence>
<dbReference type="PROSITE" id="PS50977">
    <property type="entry name" value="HTH_TETR_2"/>
    <property type="match status" value="1"/>
</dbReference>
<feature type="domain" description="HTH tetR-type" evidence="4">
    <location>
        <begin position="4"/>
        <end position="64"/>
    </location>
</feature>
<dbReference type="InterPro" id="IPR050624">
    <property type="entry name" value="HTH-type_Tx_Regulator"/>
</dbReference>
<dbReference type="SUPFAM" id="SSF46689">
    <property type="entry name" value="Homeodomain-like"/>
    <property type="match status" value="1"/>
</dbReference>
<organism evidence="5 6">
    <name type="scientific">Litchfieldia luteola</name>
    <dbReference type="NCBI Taxonomy" id="682179"/>
    <lineage>
        <taxon>Bacteria</taxon>
        <taxon>Bacillati</taxon>
        <taxon>Bacillota</taxon>
        <taxon>Bacilli</taxon>
        <taxon>Bacillales</taxon>
        <taxon>Bacillaceae</taxon>
        <taxon>Litchfieldia</taxon>
    </lineage>
</organism>
<dbReference type="SUPFAM" id="SSF48498">
    <property type="entry name" value="Tetracyclin repressor-like, C-terminal domain"/>
    <property type="match status" value="1"/>
</dbReference>
<dbReference type="Pfam" id="PF00440">
    <property type="entry name" value="TetR_N"/>
    <property type="match status" value="1"/>
</dbReference>
<reference evidence="5 6" key="1">
    <citation type="submission" date="2020-10" db="EMBL/GenBank/DDBJ databases">
        <title>Bacillus sp. HD4P25, an endophyte from a halophyte.</title>
        <authorList>
            <person name="Sun J.-Q."/>
        </authorList>
    </citation>
    <scope>NUCLEOTIDE SEQUENCE [LARGE SCALE GENOMIC DNA]</scope>
    <source>
        <strain evidence="5 6">YIM 93174</strain>
    </source>
</reference>
<dbReference type="NCBIfam" id="NF037937">
    <property type="entry name" value="septum_RefZ"/>
    <property type="match status" value="1"/>
</dbReference>
<dbReference type="Proteomes" id="UP001516662">
    <property type="component" value="Unassembled WGS sequence"/>
</dbReference>
<accession>A0ABR9QIF6</accession>
<dbReference type="InterPro" id="IPR009057">
    <property type="entry name" value="Homeodomain-like_sf"/>
</dbReference>
<dbReference type="Gene3D" id="1.10.357.10">
    <property type="entry name" value="Tetracycline Repressor, domain 2"/>
    <property type="match status" value="1"/>
</dbReference>
<dbReference type="PANTHER" id="PTHR43479:SF11">
    <property type="entry name" value="ACREF_ENVCD OPERON REPRESSOR-RELATED"/>
    <property type="match status" value="1"/>
</dbReference>
<evidence type="ECO:0000256" key="2">
    <source>
        <dbReference type="ARBA" id="ARBA00023125"/>
    </source>
</evidence>
<proteinExistence type="predicted"/>
<keyword evidence="2 3" id="KW-0238">DNA-binding</keyword>
<evidence type="ECO:0000313" key="5">
    <source>
        <dbReference type="EMBL" id="MBE4908287.1"/>
    </source>
</evidence>
<dbReference type="GO" id="GO:0003677">
    <property type="term" value="F:DNA binding"/>
    <property type="evidence" value="ECO:0007669"/>
    <property type="project" value="UniProtKB-KW"/>
</dbReference>
<comment type="caution">
    <text evidence="5">The sequence shown here is derived from an EMBL/GenBank/DDBJ whole genome shotgun (WGS) entry which is preliminary data.</text>
</comment>
<dbReference type="InterPro" id="IPR036271">
    <property type="entry name" value="Tet_transcr_reg_TetR-rel_C_sf"/>
</dbReference>
<gene>
    <name evidence="5" type="primary">refZ</name>
    <name evidence="5" type="ORF">IMZ08_09485</name>
</gene>
<evidence type="ECO:0000256" key="1">
    <source>
        <dbReference type="ARBA" id="ARBA00022491"/>
    </source>
</evidence>
<dbReference type="InterPro" id="IPR001647">
    <property type="entry name" value="HTH_TetR"/>
</dbReference>
<protein>
    <submittedName>
        <fullName evidence="5">Forespore capture DNA-binding protein RefZ</fullName>
    </submittedName>
</protein>
<dbReference type="PROSITE" id="PS01081">
    <property type="entry name" value="HTH_TETR_1"/>
    <property type="match status" value="1"/>
</dbReference>
<dbReference type="Gene3D" id="1.10.10.60">
    <property type="entry name" value="Homeodomain-like"/>
    <property type="match status" value="1"/>
</dbReference>
<feature type="DNA-binding region" description="H-T-H motif" evidence="3">
    <location>
        <begin position="27"/>
        <end position="46"/>
    </location>
</feature>